<feature type="compositionally biased region" description="Polar residues" evidence="1">
    <location>
        <begin position="213"/>
        <end position="235"/>
    </location>
</feature>
<dbReference type="AlphaFoldDB" id="A0A939EM50"/>
<evidence type="ECO:0000313" key="4">
    <source>
        <dbReference type="Proteomes" id="UP000664779"/>
    </source>
</evidence>
<keyword evidence="3" id="KW-0966">Cell projection</keyword>
<feature type="compositionally biased region" description="Polar residues" evidence="1">
    <location>
        <begin position="584"/>
        <end position="599"/>
    </location>
</feature>
<keyword evidence="2" id="KW-0472">Membrane</keyword>
<evidence type="ECO:0000313" key="3">
    <source>
        <dbReference type="EMBL" id="MBO0344967.1"/>
    </source>
</evidence>
<accession>A0A939EM50</accession>
<dbReference type="PANTHER" id="PTHR38766">
    <property type="entry name" value="FLAGELLAR PROTEIN FLIO"/>
    <property type="match status" value="1"/>
</dbReference>
<sequence length="667" mass="68419">MDTWIVNTFGLSESLARGISVGASLLVVLILIALFVFILKRLSGARLSTGRGRQPRIAVMDATNIDTRRRLLLVRRDNVEHLILVGGSNDLVIEPGIIRGAPIGQSTRSQTYVQGQALSSAPVGTSAGSHLSDTGMPPPAFTPSSHVDEAFDAATQVAPQAAIRDTDSDLFSTPERPAAVHTPSPASRPSQAYAPVAAPDAPVAEEQPAPISASHQTATRSSESAKSTRSDTATSLKERIANLAAKRTANAPLSSPARREVAPTRDSAPTQPLPAQPLAAAPVAQAPPMVAAPPAAASVAEASMPLSDPEQAAAAPALLAASLAPPIVVSTSSVQSDMARPSPAAPKVVPEPSVDSVVPDQSDDSGKVAAWTKTLASRPTSGAARAPQPQQRITPPSSGPAANAKSLYKTFLAEKQSGPASLQATPQTTSQATPSAPDVKSTPSRQNHRVEPVIVPAAQSGDSHPVQTSPVPTSEESVAVEVATEPVSAETPAITSTVVSVSTPIVASVMAPVAGSVAPPVVTPAPATVKSFASSVLASTAARSKARAEEAEKTALQEAAAADQSPVPVDDEAPLPEAIFATPENETTPASTSQISDTTVADPATRFQVSTAVTMTQADGHADIPEQASANPDPSNEDIPPMTDQRPNPIETEMAKVLDELHGQKNP</sequence>
<feature type="compositionally biased region" description="Polar residues" evidence="1">
    <location>
        <begin position="607"/>
        <end position="617"/>
    </location>
</feature>
<keyword evidence="4" id="KW-1185">Reference proteome</keyword>
<feature type="region of interest" description="Disordered" evidence="1">
    <location>
        <begin position="331"/>
        <end position="490"/>
    </location>
</feature>
<comment type="caution">
    <text evidence="3">The sequence shown here is derived from an EMBL/GenBank/DDBJ whole genome shotgun (WGS) entry which is preliminary data.</text>
</comment>
<evidence type="ECO:0000256" key="2">
    <source>
        <dbReference type="SAM" id="Phobius"/>
    </source>
</evidence>
<feature type="compositionally biased region" description="Low complexity" evidence="1">
    <location>
        <begin position="470"/>
        <end position="490"/>
    </location>
</feature>
<feature type="compositionally biased region" description="Low complexity" evidence="1">
    <location>
        <begin position="276"/>
        <end position="312"/>
    </location>
</feature>
<feature type="compositionally biased region" description="Polar residues" evidence="1">
    <location>
        <begin position="114"/>
        <end position="132"/>
    </location>
</feature>
<dbReference type="InterPro" id="IPR052205">
    <property type="entry name" value="FliO/MopB"/>
</dbReference>
<feature type="region of interest" description="Disordered" evidence="1">
    <location>
        <begin position="548"/>
        <end position="651"/>
    </location>
</feature>
<dbReference type="EMBL" id="JAFLNF010000002">
    <property type="protein sequence ID" value="MBO0344967.1"/>
    <property type="molecule type" value="Genomic_DNA"/>
</dbReference>
<keyword evidence="3" id="KW-0969">Cilium</keyword>
<feature type="compositionally biased region" description="Low complexity" evidence="1">
    <location>
        <begin position="191"/>
        <end position="210"/>
    </location>
</feature>
<dbReference type="RefSeq" id="WP_206939181.1">
    <property type="nucleotide sequence ID" value="NZ_JAFLNF010000002.1"/>
</dbReference>
<feature type="region of interest" description="Disordered" evidence="1">
    <location>
        <begin position="114"/>
        <end position="145"/>
    </location>
</feature>
<keyword evidence="2" id="KW-0812">Transmembrane</keyword>
<proteinExistence type="predicted"/>
<reference evidence="3" key="1">
    <citation type="submission" date="2021-03" db="EMBL/GenBank/DDBJ databases">
        <title>Roseibium sp. CAU 1637 isolated from Incheon.</title>
        <authorList>
            <person name="Kim W."/>
        </authorList>
    </citation>
    <scope>NUCLEOTIDE SEQUENCE</scope>
    <source>
        <strain evidence="3">CAU 1637</strain>
    </source>
</reference>
<feature type="compositionally biased region" description="Low complexity" evidence="1">
    <location>
        <begin position="346"/>
        <end position="360"/>
    </location>
</feature>
<feature type="transmembrane region" description="Helical" evidence="2">
    <location>
        <begin position="20"/>
        <end position="39"/>
    </location>
</feature>
<keyword evidence="2" id="KW-1133">Transmembrane helix</keyword>
<feature type="compositionally biased region" description="Low complexity" evidence="1">
    <location>
        <begin position="420"/>
        <end position="437"/>
    </location>
</feature>
<gene>
    <name evidence="3" type="ORF">J0X15_07045</name>
</gene>
<organism evidence="3 4">
    <name type="scientific">Roseibium limicola</name>
    <dbReference type="NCBI Taxonomy" id="2816037"/>
    <lineage>
        <taxon>Bacteria</taxon>
        <taxon>Pseudomonadati</taxon>
        <taxon>Pseudomonadota</taxon>
        <taxon>Alphaproteobacteria</taxon>
        <taxon>Hyphomicrobiales</taxon>
        <taxon>Stappiaceae</taxon>
        <taxon>Roseibium</taxon>
    </lineage>
</organism>
<name>A0A939EM50_9HYPH</name>
<feature type="compositionally biased region" description="Polar residues" evidence="1">
    <location>
        <begin position="460"/>
        <end position="469"/>
    </location>
</feature>
<dbReference type="Proteomes" id="UP000664779">
    <property type="component" value="Unassembled WGS sequence"/>
</dbReference>
<dbReference type="PANTHER" id="PTHR38766:SF1">
    <property type="entry name" value="FLAGELLAR PROTEIN FLIO"/>
    <property type="match status" value="1"/>
</dbReference>
<evidence type="ECO:0000256" key="1">
    <source>
        <dbReference type="SAM" id="MobiDB-lite"/>
    </source>
</evidence>
<keyword evidence="3" id="KW-0282">Flagellum</keyword>
<protein>
    <submittedName>
        <fullName evidence="3">Flagellar biosynthetic protein FliO</fullName>
    </submittedName>
</protein>
<feature type="region of interest" description="Disordered" evidence="1">
    <location>
        <begin position="168"/>
        <end position="312"/>
    </location>
</feature>